<dbReference type="RefSeq" id="XP_011304036.1">
    <property type="nucleotide sequence ID" value="XM_011305734.1"/>
</dbReference>
<dbReference type="RefSeq" id="XP_011304035.1">
    <property type="nucleotide sequence ID" value="XM_011305733.1"/>
</dbReference>
<dbReference type="GeneID" id="105267101"/>
<name>A0A9R1T7E5_9HYME</name>
<evidence type="ECO:0000313" key="2">
    <source>
        <dbReference type="Proteomes" id="UP000694866"/>
    </source>
</evidence>
<proteinExistence type="predicted"/>
<protein>
    <submittedName>
        <fullName evidence="3 4">Probable peroxisomal membrane protein PEX13</fullName>
    </submittedName>
</protein>
<reference evidence="3 4" key="1">
    <citation type="submission" date="2025-04" db="UniProtKB">
        <authorList>
            <consortium name="RefSeq"/>
        </authorList>
    </citation>
    <scope>IDENTIFICATION</scope>
    <source>
        <strain evidence="3 4">USDA-PBARC FA_bdor</strain>
        <tissue evidence="3 4">Whole organism</tissue>
    </source>
</reference>
<organism evidence="2 3">
    <name type="scientific">Fopius arisanus</name>
    <dbReference type="NCBI Taxonomy" id="64838"/>
    <lineage>
        <taxon>Eukaryota</taxon>
        <taxon>Metazoa</taxon>
        <taxon>Ecdysozoa</taxon>
        <taxon>Arthropoda</taxon>
        <taxon>Hexapoda</taxon>
        <taxon>Insecta</taxon>
        <taxon>Pterygota</taxon>
        <taxon>Neoptera</taxon>
        <taxon>Endopterygota</taxon>
        <taxon>Hymenoptera</taxon>
        <taxon>Apocrita</taxon>
        <taxon>Ichneumonoidea</taxon>
        <taxon>Braconidae</taxon>
        <taxon>Opiinae</taxon>
        <taxon>Fopius</taxon>
    </lineage>
</organism>
<evidence type="ECO:0000313" key="4">
    <source>
        <dbReference type="RefSeq" id="XP_011304036.1"/>
    </source>
</evidence>
<evidence type="ECO:0000256" key="1">
    <source>
        <dbReference type="SAM" id="SignalP"/>
    </source>
</evidence>
<accession>A0A9R1T7E5</accession>
<accession>A0A9R1U1S1</accession>
<dbReference type="AlphaFoldDB" id="A0A9R1T7E5"/>
<feature type="chain" id="PRO_5044701540" evidence="1">
    <location>
        <begin position="17"/>
        <end position="106"/>
    </location>
</feature>
<gene>
    <name evidence="3 4" type="primary">LOC105267101</name>
</gene>
<dbReference type="KEGG" id="fas:105267101"/>
<evidence type="ECO:0000313" key="3">
    <source>
        <dbReference type="RefSeq" id="XP_011304035.1"/>
    </source>
</evidence>
<dbReference type="Proteomes" id="UP000694866">
    <property type="component" value="Unplaced"/>
</dbReference>
<keyword evidence="2" id="KW-1185">Reference proteome</keyword>
<keyword evidence="1" id="KW-0732">Signal</keyword>
<feature type="signal peptide" evidence="1">
    <location>
        <begin position="1"/>
        <end position="16"/>
    </location>
</feature>
<sequence>MKFIIVLSMIGVSALAQPLSEITNNPGPEIASKFERVIRSADPGYGYGQYYGGGYNGHYGDDYDRYGSRYGYGGYHGPYGGYHGDDYDGFDDHYGGGYGGYYSHRY</sequence>